<dbReference type="GO" id="GO:0004134">
    <property type="term" value="F:4-alpha-glucanotransferase activity"/>
    <property type="evidence" value="ECO:0007669"/>
    <property type="project" value="InterPro"/>
</dbReference>
<dbReference type="SUPFAM" id="SSF48208">
    <property type="entry name" value="Six-hairpin glycosidases"/>
    <property type="match status" value="1"/>
</dbReference>
<organism evidence="2 3">
    <name type="scientific">Chryseobacterium taichungense</name>
    <dbReference type="NCBI Taxonomy" id="295069"/>
    <lineage>
        <taxon>Bacteria</taxon>
        <taxon>Pseudomonadati</taxon>
        <taxon>Bacteroidota</taxon>
        <taxon>Flavobacteriia</taxon>
        <taxon>Flavobacteriales</taxon>
        <taxon>Weeksellaceae</taxon>
        <taxon>Chryseobacterium group</taxon>
        <taxon>Chryseobacterium</taxon>
    </lineage>
</organism>
<sequence length="766" mass="88259">MKIFKNVTYGFILTVLSAPSQMVAQSSKVLDKMRIDALESENRSISFTNKEAAYYYMQSHVTNHPEYAWFEGMNVSKNRIFQGYDLYSDGEKLNNSGSKVEVYPYKMFRQYQVGLKEELWMFDNKNIIEVSLSGEAKSIGIELKGNDISIINKTPSISYFKSMAKDYIIGVSAKMPVNIDVKGNFIVSDSKSQGFFIAVGKNIEEVSSLIQETRKNNLRLKEERITRMENLLTKNVFISSVDPELSLALNWLEITMDQLVTKQQGYGIYAGLPWFNEYWGRDEFISFPGAVLVTGQFDIAKKILLSFAKYQDINPSSKFFGRVPNIVNPQNIDYHTTDGTPRFIIELQDYVKYSGDTSIIKELYSNIKNSIEGPMKYWMDERGYLLHEDNETWMDARDQNLVSYSPRGSRANDIQALWYKQLLAGVYFADYMRDESSSQKWKAIALKVRNNFEKDFTSPAYPFIADRLTKDGKQDFSLRPNQLFALDMIENAETRSKSLDKVWRELVYPWGVATLNKQDILFHPFHRTKDYHKDAAYHNGTIWTWLNGMAMQRMLEAEKPEVAYQLFKNVNQMALTKGVVGGLSENLDAFPHKGQNFPVLTGTYLQAWSNAEQLRIWYQYFLGIRPDMISGRLHLSPRLPNEIKGLTYSFIIGNYLYRANYSEDGKTKIYSYNLGDKPLNITIDIFPYEKKEIVSVPNGILTMTDNGENLQITLTDTRGKSLKHITAEKSKQRTDYINQYFGELTNVPFASPDELENHKTIKDVSQ</sequence>
<dbReference type="Pfam" id="PF06202">
    <property type="entry name" value="GDE_C"/>
    <property type="match status" value="1"/>
</dbReference>
<dbReference type="GO" id="GO:0005980">
    <property type="term" value="P:glycogen catabolic process"/>
    <property type="evidence" value="ECO:0007669"/>
    <property type="project" value="InterPro"/>
</dbReference>
<dbReference type="InterPro" id="IPR032790">
    <property type="entry name" value="GDE_C"/>
</dbReference>
<protein>
    <submittedName>
        <fullName evidence="2">Glycogen debranching enzyme, putative</fullName>
    </submittedName>
</protein>
<dbReference type="InterPro" id="IPR008928">
    <property type="entry name" value="6-hairpin_glycosidase_sf"/>
</dbReference>
<dbReference type="EMBL" id="FOBV01000002">
    <property type="protein sequence ID" value="SEM27773.1"/>
    <property type="molecule type" value="Genomic_DNA"/>
</dbReference>
<dbReference type="PANTHER" id="PTHR10569:SF2">
    <property type="entry name" value="GLYCOGEN DEBRANCHING ENZYME"/>
    <property type="match status" value="1"/>
</dbReference>
<evidence type="ECO:0000313" key="2">
    <source>
        <dbReference type="EMBL" id="SEM27773.1"/>
    </source>
</evidence>
<reference evidence="3" key="1">
    <citation type="submission" date="2016-10" db="EMBL/GenBank/DDBJ databases">
        <authorList>
            <person name="Varghese N."/>
            <person name="Submissions S."/>
        </authorList>
    </citation>
    <scope>NUCLEOTIDE SEQUENCE [LARGE SCALE GENOMIC DNA]</scope>
    <source>
        <strain evidence="3">DSM 17453</strain>
    </source>
</reference>
<dbReference type="GO" id="GO:0004135">
    <property type="term" value="F:amylo-alpha-1,6-glucosidase activity"/>
    <property type="evidence" value="ECO:0007669"/>
    <property type="project" value="InterPro"/>
</dbReference>
<dbReference type="STRING" id="295069.SAMN05421856_102158"/>
<evidence type="ECO:0000259" key="1">
    <source>
        <dbReference type="Pfam" id="PF06202"/>
    </source>
</evidence>
<dbReference type="Gene3D" id="1.50.10.10">
    <property type="match status" value="1"/>
</dbReference>
<dbReference type="PANTHER" id="PTHR10569">
    <property type="entry name" value="GLYCOGEN DEBRANCHING ENZYME"/>
    <property type="match status" value="1"/>
</dbReference>
<gene>
    <name evidence="2" type="ORF">SAMN05421856_102158</name>
</gene>
<keyword evidence="3" id="KW-1185">Reference proteome</keyword>
<dbReference type="OrthoDB" id="9761875at2"/>
<name>A0A1H7X1Z3_9FLAO</name>
<feature type="domain" description="Glycogen debranching enzyme C-terminal" evidence="1">
    <location>
        <begin position="260"/>
        <end position="614"/>
    </location>
</feature>
<dbReference type="RefSeq" id="WP_089998754.1">
    <property type="nucleotide sequence ID" value="NZ_FOBV01000002.1"/>
</dbReference>
<dbReference type="InterPro" id="IPR012341">
    <property type="entry name" value="6hp_glycosidase-like_sf"/>
</dbReference>
<accession>A0A1H7X1Z3</accession>
<evidence type="ECO:0000313" key="3">
    <source>
        <dbReference type="Proteomes" id="UP000199450"/>
    </source>
</evidence>
<dbReference type="InterPro" id="IPR010401">
    <property type="entry name" value="AGL/Gdb1"/>
</dbReference>
<proteinExistence type="predicted"/>
<dbReference type="AlphaFoldDB" id="A0A1H7X1Z3"/>
<dbReference type="Proteomes" id="UP000199450">
    <property type="component" value="Unassembled WGS sequence"/>
</dbReference>